<gene>
    <name evidence="1" type="ORF">LMG32289_03862</name>
</gene>
<proteinExistence type="predicted"/>
<organism evidence="1 2">
    <name type="scientific">Cupriavidus pampae</name>
    <dbReference type="NCBI Taxonomy" id="659251"/>
    <lineage>
        <taxon>Bacteria</taxon>
        <taxon>Pseudomonadati</taxon>
        <taxon>Pseudomonadota</taxon>
        <taxon>Betaproteobacteria</taxon>
        <taxon>Burkholderiales</taxon>
        <taxon>Burkholderiaceae</taxon>
        <taxon>Cupriavidus</taxon>
    </lineage>
</organism>
<accession>A0ABM8XCB7</accession>
<keyword evidence="2" id="KW-1185">Reference proteome</keyword>
<evidence type="ECO:0000313" key="2">
    <source>
        <dbReference type="Proteomes" id="UP000706525"/>
    </source>
</evidence>
<comment type="caution">
    <text evidence="1">The sequence shown here is derived from an EMBL/GenBank/DDBJ whole genome shotgun (WGS) entry which is preliminary data.</text>
</comment>
<evidence type="ECO:0000313" key="1">
    <source>
        <dbReference type="EMBL" id="CAG9177635.1"/>
    </source>
</evidence>
<sequence>MTADQATQRQASAVNCNAELLRELRHAHQIIHNALNLMTTEQKFAWGEANAGDLVDGDGITRFYEREAVIKKASAAAGDRA</sequence>
<name>A0ABM8XCB7_9BURK</name>
<dbReference type="EMBL" id="CAJZAG010000007">
    <property type="protein sequence ID" value="CAG9177635.1"/>
    <property type="molecule type" value="Genomic_DNA"/>
</dbReference>
<dbReference type="Proteomes" id="UP000706525">
    <property type="component" value="Unassembled WGS sequence"/>
</dbReference>
<reference evidence="1 2" key="1">
    <citation type="submission" date="2021-08" db="EMBL/GenBank/DDBJ databases">
        <authorList>
            <person name="Peeters C."/>
        </authorList>
    </citation>
    <scope>NUCLEOTIDE SEQUENCE [LARGE SCALE GENOMIC DNA]</scope>
    <source>
        <strain evidence="1 2">LMG 32289</strain>
    </source>
</reference>
<dbReference type="RefSeq" id="WP_223991150.1">
    <property type="nucleotide sequence ID" value="NZ_CAJZAG010000007.1"/>
</dbReference>
<protein>
    <submittedName>
        <fullName evidence="1">Uncharacterized protein</fullName>
    </submittedName>
</protein>